<keyword evidence="3" id="KW-1185">Reference proteome</keyword>
<reference evidence="3" key="1">
    <citation type="submission" date="2014-09" db="EMBL/GenBank/DDBJ databases">
        <authorList>
            <person name="Gomez-Valero L."/>
        </authorList>
    </citation>
    <scope>NUCLEOTIDE SEQUENCE [LARGE SCALE GENOMIC DNA]</scope>
    <source>
        <strain evidence="3">ATCC35250</strain>
    </source>
</reference>
<evidence type="ECO:0000313" key="3">
    <source>
        <dbReference type="Proteomes" id="UP000032803"/>
    </source>
</evidence>
<keyword evidence="1" id="KW-0812">Transmembrane</keyword>
<keyword evidence="1" id="KW-1133">Transmembrane helix</keyword>
<dbReference type="AlphaFoldDB" id="A0A0A8UKE9"/>
<dbReference type="KEGG" id="lha:LHA_0044"/>
<proteinExistence type="predicted"/>
<feature type="transmembrane region" description="Helical" evidence="1">
    <location>
        <begin position="44"/>
        <end position="63"/>
    </location>
</feature>
<dbReference type="HOGENOM" id="CLU_2649992_0_0_6"/>
<feature type="transmembrane region" description="Helical" evidence="1">
    <location>
        <begin position="12"/>
        <end position="32"/>
    </location>
</feature>
<dbReference type="EMBL" id="LN681225">
    <property type="protein sequence ID" value="CEK09168.1"/>
    <property type="molecule type" value="Genomic_DNA"/>
</dbReference>
<keyword evidence="1" id="KW-0472">Membrane</keyword>
<dbReference type="RefSeq" id="WP_065238337.1">
    <property type="nucleotide sequence ID" value="NZ_LN681225.1"/>
</dbReference>
<protein>
    <submittedName>
        <fullName evidence="2">Uncharacterized protein</fullName>
    </submittedName>
</protein>
<name>A0A0A8UKE9_LEGHA</name>
<evidence type="ECO:0000256" key="1">
    <source>
        <dbReference type="SAM" id="Phobius"/>
    </source>
</evidence>
<evidence type="ECO:0000313" key="2">
    <source>
        <dbReference type="EMBL" id="CEK09168.1"/>
    </source>
</evidence>
<gene>
    <name evidence="2" type="ORF">LHA_0044</name>
</gene>
<organism evidence="2 3">
    <name type="scientific">Legionella hackeliae</name>
    <dbReference type="NCBI Taxonomy" id="449"/>
    <lineage>
        <taxon>Bacteria</taxon>
        <taxon>Pseudomonadati</taxon>
        <taxon>Pseudomonadota</taxon>
        <taxon>Gammaproteobacteria</taxon>
        <taxon>Legionellales</taxon>
        <taxon>Legionellaceae</taxon>
        <taxon>Legionella</taxon>
    </lineage>
</organism>
<dbReference type="Proteomes" id="UP000032803">
    <property type="component" value="Chromosome I"/>
</dbReference>
<sequence>MTTIRYHKVKKLNRYSWSLLIAFICAAFAMQYHTANISADFFQILPLIIIAVYCCEKLAPLVNQPKHYLEKSKLFT</sequence>
<dbReference type="PATRIC" id="fig|449.7.peg.1833"/>
<accession>A0A0A8UKE9</accession>